<evidence type="ECO:0000256" key="8">
    <source>
        <dbReference type="ARBA" id="ARBA00023326"/>
    </source>
</evidence>
<accession>E7CIY5</accession>
<organism evidence="11">
    <name type="scientific">Leptinotarsa decemlineata</name>
    <name type="common">Colorado potato beetle</name>
    <name type="synonym">Doryphora decemlineata</name>
    <dbReference type="NCBI Taxonomy" id="7539"/>
    <lineage>
        <taxon>Eukaryota</taxon>
        <taxon>Metazoa</taxon>
        <taxon>Ecdysozoa</taxon>
        <taxon>Arthropoda</taxon>
        <taxon>Hexapoda</taxon>
        <taxon>Insecta</taxon>
        <taxon>Pterygota</taxon>
        <taxon>Neoptera</taxon>
        <taxon>Endopterygota</taxon>
        <taxon>Coleoptera</taxon>
        <taxon>Polyphaga</taxon>
        <taxon>Cucujiformia</taxon>
        <taxon>Chrysomeloidea</taxon>
        <taxon>Chrysomelidae</taxon>
        <taxon>Chrysomelinae</taxon>
        <taxon>Doryphorini</taxon>
        <taxon>Leptinotarsa</taxon>
    </lineage>
</organism>
<keyword evidence="9" id="KW-0732">Signal</keyword>
<feature type="domain" description="Glycosyl hydrolases family 45 active site" evidence="10">
    <location>
        <begin position="37"/>
        <end position="240"/>
    </location>
</feature>
<evidence type="ECO:0000256" key="6">
    <source>
        <dbReference type="ARBA" id="ARBA00023277"/>
    </source>
</evidence>
<keyword evidence="7" id="KW-0326">Glycosidase</keyword>
<dbReference type="EMBL" id="HM175842">
    <property type="protein sequence ID" value="ADU33347.1"/>
    <property type="molecule type" value="mRNA"/>
</dbReference>
<keyword evidence="8" id="KW-0624">Polysaccharide degradation</keyword>
<dbReference type="SUPFAM" id="SSF50685">
    <property type="entry name" value="Barwin-like endoglucanases"/>
    <property type="match status" value="1"/>
</dbReference>
<dbReference type="EC" id="3.2.1.4" evidence="3"/>
<evidence type="ECO:0000256" key="9">
    <source>
        <dbReference type="SAM" id="SignalP"/>
    </source>
</evidence>
<keyword evidence="4" id="KW-0378">Hydrolase</keyword>
<dbReference type="InterPro" id="IPR052288">
    <property type="entry name" value="GH45_Enzymes"/>
</dbReference>
<dbReference type="Gene3D" id="2.40.40.10">
    <property type="entry name" value="RlpA-like domain"/>
    <property type="match status" value="1"/>
</dbReference>
<protein>
    <recommendedName>
        <fullName evidence="3">cellulase</fullName>
        <ecNumber evidence="3">3.2.1.4</ecNumber>
    </recommendedName>
</protein>
<evidence type="ECO:0000259" key="10">
    <source>
        <dbReference type="Pfam" id="PF02015"/>
    </source>
</evidence>
<dbReference type="GO" id="GO:0030245">
    <property type="term" value="P:cellulose catabolic process"/>
    <property type="evidence" value="ECO:0007669"/>
    <property type="project" value="UniProtKB-KW"/>
</dbReference>
<evidence type="ECO:0000256" key="7">
    <source>
        <dbReference type="ARBA" id="ARBA00023295"/>
    </source>
</evidence>
<evidence type="ECO:0000256" key="5">
    <source>
        <dbReference type="ARBA" id="ARBA00023001"/>
    </source>
</evidence>
<evidence type="ECO:0000313" key="11">
    <source>
        <dbReference type="EMBL" id="ADU33347.1"/>
    </source>
</evidence>
<dbReference type="GO" id="GO:0008810">
    <property type="term" value="F:cellulase activity"/>
    <property type="evidence" value="ECO:0007669"/>
    <property type="project" value="UniProtKB-EC"/>
</dbReference>
<dbReference type="PANTHER" id="PTHR39730">
    <property type="entry name" value="ENDOGLUCANASE 1"/>
    <property type="match status" value="1"/>
</dbReference>
<dbReference type="InterPro" id="IPR036908">
    <property type="entry name" value="RlpA-like_sf"/>
</dbReference>
<name>E7CIY5_LEPDE</name>
<sequence>MRHVIVLALIIFGYVSTCTSEPSPEIIPIPGGKQGTGVTTRFWDCCKPSCSWRGNLRNTSATPVTSCGIDGDTAVDPDLMSACDLQNKGPAYMCTNQQPFVVNSTLAYGYVAASFTGSTDYQLCCGCVLLSFQGQLAGKHLLAQVTDAGSDLVVNQFDIAIPGGGVGIGNGCTEQWNAPPDGWGARYGGISTEEECDELPIQLQPGCHFRFQFMEGVPNPDVTFIQVECPRELVDTTGCELRV</sequence>
<evidence type="ECO:0000256" key="1">
    <source>
        <dbReference type="ARBA" id="ARBA00000966"/>
    </source>
</evidence>
<gene>
    <name evidence="11" type="primary">GH45-3</name>
</gene>
<proteinExistence type="evidence at transcript level"/>
<evidence type="ECO:0000256" key="2">
    <source>
        <dbReference type="ARBA" id="ARBA00007793"/>
    </source>
</evidence>
<keyword evidence="5" id="KW-0136">Cellulose degradation</keyword>
<feature type="chain" id="PRO_5003216338" description="cellulase" evidence="9">
    <location>
        <begin position="21"/>
        <end position="243"/>
    </location>
</feature>
<dbReference type="Pfam" id="PF02015">
    <property type="entry name" value="Glyco_hydro_45"/>
    <property type="match status" value="1"/>
</dbReference>
<dbReference type="AlphaFoldDB" id="E7CIY5"/>
<feature type="signal peptide" evidence="9">
    <location>
        <begin position="1"/>
        <end position="20"/>
    </location>
</feature>
<comment type="similarity">
    <text evidence="2">Belongs to the glycosyl hydrolase 45 (cellulase K) family.</text>
</comment>
<dbReference type="OrthoDB" id="10035502at2759"/>
<dbReference type="InterPro" id="IPR000334">
    <property type="entry name" value="Glyco_hydro_45"/>
</dbReference>
<keyword evidence="6" id="KW-0119">Carbohydrate metabolism</keyword>
<dbReference type="PANTHER" id="PTHR39730:SF1">
    <property type="entry name" value="ENDOGLUCANASE 1"/>
    <property type="match status" value="1"/>
</dbReference>
<evidence type="ECO:0000256" key="4">
    <source>
        <dbReference type="ARBA" id="ARBA00022801"/>
    </source>
</evidence>
<reference evidence="11" key="1">
    <citation type="journal article" date="2010" name="PLoS ONE">
        <title>Diversity of beetle genes encoding novel plant cell wall degrading enzymes.</title>
        <authorList>
            <person name="Pauchet Y."/>
            <person name="Wilkinson P."/>
            <person name="Chauhan R."/>
            <person name="Ffrench-Constant R.H."/>
        </authorList>
    </citation>
    <scope>NUCLEOTIDE SEQUENCE</scope>
    <source>
        <tissue evidence="11">Midgut</tissue>
    </source>
</reference>
<comment type="catalytic activity">
    <reaction evidence="1">
        <text>Endohydrolysis of (1-&gt;4)-beta-D-glucosidic linkages in cellulose, lichenin and cereal beta-D-glucans.</text>
        <dbReference type="EC" id="3.2.1.4"/>
    </reaction>
</comment>
<evidence type="ECO:0000256" key="3">
    <source>
        <dbReference type="ARBA" id="ARBA00012601"/>
    </source>
</evidence>